<evidence type="ECO:0000313" key="3">
    <source>
        <dbReference type="Proteomes" id="UP000002139"/>
    </source>
</evidence>
<reference evidence="2 3" key="1">
    <citation type="journal article" date="2007" name="Nat. Biotechnol.">
        <title>Complete genome sequence of the myxobacterium Sorangium cellulosum.</title>
        <authorList>
            <person name="Schneiker S."/>
            <person name="Perlova O."/>
            <person name="Kaiser O."/>
            <person name="Gerth K."/>
            <person name="Alici A."/>
            <person name="Altmeyer M.O."/>
            <person name="Bartels D."/>
            <person name="Bekel T."/>
            <person name="Beyer S."/>
            <person name="Bode E."/>
            <person name="Bode H.B."/>
            <person name="Bolten C.J."/>
            <person name="Choudhuri J.V."/>
            <person name="Doss S."/>
            <person name="Elnakady Y.A."/>
            <person name="Frank B."/>
            <person name="Gaigalat L."/>
            <person name="Goesmann A."/>
            <person name="Groeger C."/>
            <person name="Gross F."/>
            <person name="Jelsbak L."/>
            <person name="Jelsbak L."/>
            <person name="Kalinowski J."/>
            <person name="Kegler C."/>
            <person name="Knauber T."/>
            <person name="Konietzny S."/>
            <person name="Kopp M."/>
            <person name="Krause L."/>
            <person name="Krug D."/>
            <person name="Linke B."/>
            <person name="Mahmud T."/>
            <person name="Martinez-Arias R."/>
            <person name="McHardy A.C."/>
            <person name="Merai M."/>
            <person name="Meyer F."/>
            <person name="Mormann S."/>
            <person name="Munoz-Dorado J."/>
            <person name="Perez J."/>
            <person name="Pradella S."/>
            <person name="Rachid S."/>
            <person name="Raddatz G."/>
            <person name="Rosenau F."/>
            <person name="Rueckert C."/>
            <person name="Sasse F."/>
            <person name="Scharfe M."/>
            <person name="Schuster S.C."/>
            <person name="Suen G."/>
            <person name="Treuner-Lange A."/>
            <person name="Velicer G.J."/>
            <person name="Vorholter F.-J."/>
            <person name="Weissman K.J."/>
            <person name="Welch R.D."/>
            <person name="Wenzel S.C."/>
            <person name="Whitworth D.E."/>
            <person name="Wilhelm S."/>
            <person name="Wittmann C."/>
            <person name="Bloecker H."/>
            <person name="Puehler A."/>
            <person name="Mueller R."/>
        </authorList>
    </citation>
    <scope>NUCLEOTIDE SEQUENCE [LARGE SCALE GENOMIC DNA]</scope>
    <source>
        <strain evidence="3">So ce56</strain>
    </source>
</reference>
<protein>
    <recommendedName>
        <fullName evidence="1">Integron cassette protein VCH-CASS1 chain domain-containing protein</fullName>
    </recommendedName>
</protein>
<gene>
    <name evidence="2" type="ordered locus">sce0458</name>
</gene>
<dbReference type="KEGG" id="scl:sce0458"/>
<dbReference type="Pfam" id="PF18315">
    <property type="entry name" value="VCH_CASS14"/>
    <property type="match status" value="1"/>
</dbReference>
<dbReference type="OrthoDB" id="1444132at2"/>
<evidence type="ECO:0000313" key="2">
    <source>
        <dbReference type="EMBL" id="CAN90615.1"/>
    </source>
</evidence>
<feature type="domain" description="Integron cassette protein VCH-CASS1 chain" evidence="1">
    <location>
        <begin position="11"/>
        <end position="107"/>
    </location>
</feature>
<dbReference type="AlphaFoldDB" id="A9GUG2"/>
<name>A9GUG2_SORC5</name>
<dbReference type="Gene3D" id="3.30.920.70">
    <property type="match status" value="1"/>
</dbReference>
<dbReference type="InterPro" id="IPR040614">
    <property type="entry name" value="VCH_CASS14"/>
</dbReference>
<evidence type="ECO:0000259" key="1">
    <source>
        <dbReference type="Pfam" id="PF18315"/>
    </source>
</evidence>
<proteinExistence type="predicted"/>
<sequence>MALAVTDISTLQEYIRGVMGRADHHAGGVNEIALALAGAIIWKKDDEPIKVMVQDGDTKNVLWARLGGKRYAFSYNHKAGTIEMREGSTRGAVLHSFTNATPLPMLRQIFDSL</sequence>
<dbReference type="eggNOG" id="ENOG50331BN">
    <property type="taxonomic scope" value="Bacteria"/>
</dbReference>
<keyword evidence="3" id="KW-1185">Reference proteome</keyword>
<dbReference type="Proteomes" id="UP000002139">
    <property type="component" value="Chromosome"/>
</dbReference>
<dbReference type="HOGENOM" id="CLU_165448_0_0_7"/>
<dbReference type="EMBL" id="AM746676">
    <property type="protein sequence ID" value="CAN90615.1"/>
    <property type="molecule type" value="Genomic_DNA"/>
</dbReference>
<accession>A9GUG2</accession>
<dbReference type="BioCyc" id="SCEL448385:SCE_RS02405-MONOMER"/>
<organism evidence="2 3">
    <name type="scientific">Sorangium cellulosum (strain So ce56)</name>
    <name type="common">Polyangium cellulosum (strain So ce56)</name>
    <dbReference type="NCBI Taxonomy" id="448385"/>
    <lineage>
        <taxon>Bacteria</taxon>
        <taxon>Pseudomonadati</taxon>
        <taxon>Myxococcota</taxon>
        <taxon>Polyangia</taxon>
        <taxon>Polyangiales</taxon>
        <taxon>Polyangiaceae</taxon>
        <taxon>Sorangium</taxon>
    </lineage>
</organism>
<dbReference type="RefSeq" id="WP_012233093.1">
    <property type="nucleotide sequence ID" value="NC_010162.1"/>
</dbReference>